<dbReference type="InterPro" id="IPR005174">
    <property type="entry name" value="KIB1-4_b-propeller"/>
</dbReference>
<gene>
    <name evidence="2" type="ORF">MKW98_007964</name>
</gene>
<accession>A0AAD4S6S7</accession>
<evidence type="ECO:0000313" key="3">
    <source>
        <dbReference type="Proteomes" id="UP001202328"/>
    </source>
</evidence>
<dbReference type="PANTHER" id="PTHR33127">
    <property type="entry name" value="TRANSMEMBRANE PROTEIN"/>
    <property type="match status" value="1"/>
</dbReference>
<comment type="caution">
    <text evidence="2">The sequence shown here is derived from an EMBL/GenBank/DDBJ whole genome shotgun (WGS) entry which is preliminary data.</text>
</comment>
<organism evidence="2 3">
    <name type="scientific">Papaver atlanticum</name>
    <dbReference type="NCBI Taxonomy" id="357466"/>
    <lineage>
        <taxon>Eukaryota</taxon>
        <taxon>Viridiplantae</taxon>
        <taxon>Streptophyta</taxon>
        <taxon>Embryophyta</taxon>
        <taxon>Tracheophyta</taxon>
        <taxon>Spermatophyta</taxon>
        <taxon>Magnoliopsida</taxon>
        <taxon>Ranunculales</taxon>
        <taxon>Papaveraceae</taxon>
        <taxon>Papaveroideae</taxon>
        <taxon>Papaver</taxon>
    </lineage>
</organism>
<dbReference type="Proteomes" id="UP001202328">
    <property type="component" value="Unassembled WGS sequence"/>
</dbReference>
<feature type="non-terminal residue" evidence="2">
    <location>
        <position position="1"/>
    </location>
</feature>
<dbReference type="AlphaFoldDB" id="A0AAD4S6S7"/>
<feature type="domain" description="KIB1-4 beta-propeller" evidence="1">
    <location>
        <begin position="129"/>
        <end position="355"/>
    </location>
</feature>
<dbReference type="Pfam" id="PF03478">
    <property type="entry name" value="Beta-prop_KIB1-4"/>
    <property type="match status" value="1"/>
</dbReference>
<sequence length="417" mass="47938">VGDGQDITESMLHKRIEEEAYIVEPEVIFTSSGSKTKENHGITYNNGEVKQPWSMLHEDTVQLIASYLHPFDYKEFRSSWKENRSILPVVKQTSTPNRILNSTYVSPCLVYISTDDCTVYNIVDPMHNNENYLMKLPLLRGARIRFQKGGWLLMSEGACRLFFHNPFTKETIELPNLPRSYDFSNISFSSLPTCSDCVVSGIRVSGMSSIHVYLIARGENSWKFNEFDNIDLEYYMSLLCTPALRKGILYRVDYNGLLGAFNLDDGINRTFKVLEKPRKLFNRAYPSFLVECGGDLMLVKLGHIGTFVGIFRLNFSRMEWVKVKTLGKYMLFVSYTSCISRIAPNSSMENKIYFPRLSLHGEGILYYSLDTGCYHSLGSPLSFKDFSDSKGWPSWFWIEPNWSRSSVQELNWTMTLS</sequence>
<dbReference type="PANTHER" id="PTHR33127:SF5">
    <property type="entry name" value="TRANSMEMBRANE PROTEIN"/>
    <property type="match status" value="1"/>
</dbReference>
<protein>
    <recommendedName>
        <fullName evidence="1">KIB1-4 beta-propeller domain-containing protein</fullName>
    </recommendedName>
</protein>
<dbReference type="EMBL" id="JAJJMB010013673">
    <property type="protein sequence ID" value="KAI3866309.1"/>
    <property type="molecule type" value="Genomic_DNA"/>
</dbReference>
<evidence type="ECO:0000259" key="1">
    <source>
        <dbReference type="Pfam" id="PF03478"/>
    </source>
</evidence>
<reference evidence="2" key="1">
    <citation type="submission" date="2022-04" db="EMBL/GenBank/DDBJ databases">
        <title>A functionally conserved STORR gene fusion in Papaver species that diverged 16.8 million years ago.</title>
        <authorList>
            <person name="Catania T."/>
        </authorList>
    </citation>
    <scope>NUCLEOTIDE SEQUENCE</scope>
    <source>
        <strain evidence="2">S-188037</strain>
    </source>
</reference>
<keyword evidence="3" id="KW-1185">Reference proteome</keyword>
<proteinExistence type="predicted"/>
<name>A0AAD4S6S7_9MAGN</name>
<evidence type="ECO:0000313" key="2">
    <source>
        <dbReference type="EMBL" id="KAI3866309.1"/>
    </source>
</evidence>